<keyword evidence="3" id="KW-0732">Signal</keyword>
<evidence type="ECO:0000256" key="6">
    <source>
        <dbReference type="ARBA" id="ARBA00022825"/>
    </source>
</evidence>
<evidence type="ECO:0000256" key="1">
    <source>
        <dbReference type="ARBA" id="ARBA00010541"/>
    </source>
</evidence>
<evidence type="ECO:0000256" key="4">
    <source>
        <dbReference type="ARBA" id="ARBA00022737"/>
    </source>
</evidence>
<feature type="binding site" evidence="8">
    <location>
        <position position="122"/>
    </location>
    <ligand>
        <name>substrate</name>
    </ligand>
</feature>
<feature type="binding site" evidence="8">
    <location>
        <begin position="225"/>
        <end position="227"/>
    </location>
    <ligand>
        <name>substrate</name>
    </ligand>
</feature>
<evidence type="ECO:0000256" key="2">
    <source>
        <dbReference type="ARBA" id="ARBA00022670"/>
    </source>
</evidence>
<dbReference type="InterPro" id="IPR009003">
    <property type="entry name" value="Peptidase_S1_PA"/>
</dbReference>
<dbReference type="RefSeq" id="WP_054730848.1">
    <property type="nucleotide sequence ID" value="NZ_CP012898.1"/>
</dbReference>
<evidence type="ECO:0000259" key="9">
    <source>
        <dbReference type="PROSITE" id="PS50106"/>
    </source>
</evidence>
<dbReference type="SMART" id="SM00228">
    <property type="entry name" value="PDZ"/>
    <property type="match status" value="1"/>
</dbReference>
<keyword evidence="4" id="KW-0677">Repeat</keyword>
<dbReference type="GO" id="GO:0004252">
    <property type="term" value="F:serine-type endopeptidase activity"/>
    <property type="evidence" value="ECO:0007669"/>
    <property type="project" value="InterPro"/>
</dbReference>
<dbReference type="NCBIfam" id="TIGR02037">
    <property type="entry name" value="degP_htrA_DO"/>
    <property type="match status" value="1"/>
</dbReference>
<dbReference type="STRING" id="1736674.APS56_16265"/>
<feature type="active site" description="Charge relay system" evidence="7">
    <location>
        <position position="152"/>
    </location>
</feature>
<dbReference type="PANTHER" id="PTHR22939:SF129">
    <property type="entry name" value="SERINE PROTEASE HTRA2, MITOCHONDRIAL"/>
    <property type="match status" value="1"/>
</dbReference>
<dbReference type="PANTHER" id="PTHR22939">
    <property type="entry name" value="SERINE PROTEASE FAMILY S1C HTRA-RELATED"/>
    <property type="match status" value="1"/>
</dbReference>
<feature type="active site" description="Charge relay system" evidence="7">
    <location>
        <position position="227"/>
    </location>
</feature>
<sequence>MKKFATLVLVSALGGILTLGSYKLFLEKETPAPVSNTESPTATFLPTNNASNALYKAYETPDFTKAAENSIHSVVHVKNTSMRSRQMTIQDFFSGRNPQQAQVGTGSGVIITPDGYIITNNHVINNSQELTVTLNDNKTYDAKIIGSDAKTDIALLKIEADEELPYAAFGDSDQAKIGEWVLAVGNPFNLTSTVTAGIISAKSRDLSGGTYSQSFIQTDAAVNPGNSGGALVNTHGELIGINTAISSQTGSYIGYSFAVPSNIARKVIEDIMEYGNVQNGILGVMGGSLNSKTAETIGIEDTQGFYIDSVVEDSGAEKAGLKKGDIIKEIDNVKISKFSDLSGHLSTKRPDDTVQVTFSRNGDIKTIPVKLARNETTIIPLVGQVKNAKKEDLKKYKASNGVKILELNEKYADYWRNNGVKPGTIISAINDTKINSVDDAKNILDNSSPNEPLRIEIINEHGEKERYNFR</sequence>
<dbReference type="OrthoDB" id="9758917at2"/>
<dbReference type="InterPro" id="IPR011782">
    <property type="entry name" value="Pept_S1C_Do"/>
</dbReference>
<comment type="similarity">
    <text evidence="1">Belongs to the peptidase S1C family.</text>
</comment>
<feature type="domain" description="PDZ" evidence="9">
    <location>
        <begin position="271"/>
        <end position="362"/>
    </location>
</feature>
<proteinExistence type="inferred from homology"/>
<keyword evidence="11" id="KW-1185">Reference proteome</keyword>
<keyword evidence="6" id="KW-0720">Serine protease</keyword>
<dbReference type="EMBL" id="CP012898">
    <property type="protein sequence ID" value="ALJ06593.1"/>
    <property type="molecule type" value="Genomic_DNA"/>
</dbReference>
<reference evidence="10 11" key="1">
    <citation type="submission" date="2015-10" db="EMBL/GenBank/DDBJ databases">
        <authorList>
            <person name="Gilbert D.G."/>
        </authorList>
    </citation>
    <scope>NUCLEOTIDE SEQUENCE [LARGE SCALE GENOMIC DNA]</scope>
    <source>
        <strain evidence="11">HZ-22</strain>
    </source>
</reference>
<dbReference type="Pfam" id="PF13180">
    <property type="entry name" value="PDZ_2"/>
    <property type="match status" value="1"/>
</dbReference>
<dbReference type="PROSITE" id="PS50106">
    <property type="entry name" value="PDZ"/>
    <property type="match status" value="1"/>
</dbReference>
<dbReference type="SUPFAM" id="SSF50494">
    <property type="entry name" value="Trypsin-like serine proteases"/>
    <property type="match status" value="1"/>
</dbReference>
<dbReference type="PRINTS" id="PR00834">
    <property type="entry name" value="PROTEASES2C"/>
</dbReference>
<dbReference type="PATRIC" id="fig|1736674.3.peg.3334"/>
<dbReference type="Proteomes" id="UP000057981">
    <property type="component" value="Chromosome"/>
</dbReference>
<feature type="active site" description="Charge relay system" evidence="7">
    <location>
        <position position="122"/>
    </location>
</feature>
<protein>
    <submittedName>
        <fullName evidence="10">Serine protease</fullName>
    </submittedName>
</protein>
<dbReference type="Gene3D" id="2.30.42.10">
    <property type="match status" value="2"/>
</dbReference>
<evidence type="ECO:0000256" key="5">
    <source>
        <dbReference type="ARBA" id="ARBA00022801"/>
    </source>
</evidence>
<dbReference type="Pfam" id="PF13365">
    <property type="entry name" value="Trypsin_2"/>
    <property type="match status" value="1"/>
</dbReference>
<evidence type="ECO:0000256" key="8">
    <source>
        <dbReference type="PIRSR" id="PIRSR611782-2"/>
    </source>
</evidence>
<evidence type="ECO:0000256" key="3">
    <source>
        <dbReference type="ARBA" id="ARBA00022729"/>
    </source>
</evidence>
<evidence type="ECO:0000313" key="11">
    <source>
        <dbReference type="Proteomes" id="UP000057981"/>
    </source>
</evidence>
<dbReference type="InterPro" id="IPR036034">
    <property type="entry name" value="PDZ_sf"/>
</dbReference>
<keyword evidence="2 10" id="KW-0645">Protease</keyword>
<dbReference type="InterPro" id="IPR001478">
    <property type="entry name" value="PDZ"/>
</dbReference>
<dbReference type="AlphaFoldDB" id="A0A0P0D6N2"/>
<dbReference type="InterPro" id="IPR001940">
    <property type="entry name" value="Peptidase_S1C"/>
</dbReference>
<dbReference type="Gene3D" id="2.40.10.120">
    <property type="match status" value="1"/>
</dbReference>
<feature type="binding site" evidence="8">
    <location>
        <begin position="282"/>
        <end position="286"/>
    </location>
    <ligand>
        <name>substrate</name>
    </ligand>
</feature>
<evidence type="ECO:0000313" key="10">
    <source>
        <dbReference type="EMBL" id="ALJ06593.1"/>
    </source>
</evidence>
<keyword evidence="5" id="KW-0378">Hydrolase</keyword>
<name>A0A0P0D6N2_9FLAO</name>
<evidence type="ECO:0000256" key="7">
    <source>
        <dbReference type="PIRSR" id="PIRSR611782-1"/>
    </source>
</evidence>
<dbReference type="GO" id="GO:0006508">
    <property type="term" value="P:proteolysis"/>
    <property type="evidence" value="ECO:0007669"/>
    <property type="project" value="UniProtKB-KW"/>
</dbReference>
<gene>
    <name evidence="10" type="ORF">APS56_16265</name>
</gene>
<dbReference type="KEGG" id="ahz:APS56_16265"/>
<dbReference type="CDD" id="cd06779">
    <property type="entry name" value="cpPDZ_Deg_HtrA-like"/>
    <property type="match status" value="1"/>
</dbReference>
<dbReference type="SUPFAM" id="SSF50156">
    <property type="entry name" value="PDZ domain-like"/>
    <property type="match status" value="2"/>
</dbReference>
<feature type="binding site" evidence="8">
    <location>
        <position position="152"/>
    </location>
    <ligand>
        <name>substrate</name>
    </ligand>
</feature>
<organism evidence="10 11">
    <name type="scientific">Pseudalgibacter alginicilyticus</name>
    <dbReference type="NCBI Taxonomy" id="1736674"/>
    <lineage>
        <taxon>Bacteria</taxon>
        <taxon>Pseudomonadati</taxon>
        <taxon>Bacteroidota</taxon>
        <taxon>Flavobacteriia</taxon>
        <taxon>Flavobacteriales</taxon>
        <taxon>Flavobacteriaceae</taxon>
        <taxon>Pseudalgibacter</taxon>
    </lineage>
</organism>
<accession>A0A0P0D6N2</accession>